<dbReference type="GO" id="GO:0006351">
    <property type="term" value="P:DNA-templated transcription"/>
    <property type="evidence" value="ECO:0007669"/>
    <property type="project" value="InterPro"/>
</dbReference>
<dbReference type="GO" id="GO:0008270">
    <property type="term" value="F:zinc ion binding"/>
    <property type="evidence" value="ECO:0007669"/>
    <property type="project" value="InterPro"/>
</dbReference>
<proteinExistence type="predicted"/>
<dbReference type="SMART" id="SM00906">
    <property type="entry name" value="Fungal_trans"/>
    <property type="match status" value="1"/>
</dbReference>
<dbReference type="RefSeq" id="XP_007373233.1">
    <property type="nucleotide sequence ID" value="XM_007373171.1"/>
</dbReference>
<dbReference type="FunCoup" id="G3AF45">
    <property type="interactions" value="635"/>
</dbReference>
<evidence type="ECO:0000256" key="3">
    <source>
        <dbReference type="ARBA" id="ARBA00022833"/>
    </source>
</evidence>
<keyword evidence="6" id="KW-0804">Transcription</keyword>
<feature type="compositionally biased region" description="Low complexity" evidence="8">
    <location>
        <begin position="1"/>
        <end position="25"/>
    </location>
</feature>
<keyword evidence="11" id="KW-1185">Reference proteome</keyword>
<dbReference type="PANTHER" id="PTHR31668">
    <property type="entry name" value="GLUCOSE TRANSPORT TRANSCRIPTION REGULATOR RGT1-RELATED-RELATED"/>
    <property type="match status" value="1"/>
</dbReference>
<evidence type="ECO:0000256" key="8">
    <source>
        <dbReference type="SAM" id="MobiDB-lite"/>
    </source>
</evidence>
<reference evidence="10 11" key="1">
    <citation type="journal article" date="2011" name="Proc. Natl. Acad. Sci. U.S.A.">
        <title>Comparative genomics of xylose-fermenting fungi for enhanced biofuel production.</title>
        <authorList>
            <person name="Wohlbach D.J."/>
            <person name="Kuo A."/>
            <person name="Sato T.K."/>
            <person name="Potts K.M."/>
            <person name="Salamov A.A."/>
            <person name="LaButti K.M."/>
            <person name="Sun H."/>
            <person name="Clum A."/>
            <person name="Pangilinan J.L."/>
            <person name="Lindquist E.A."/>
            <person name="Lucas S."/>
            <person name="Lapidus A."/>
            <person name="Jin M."/>
            <person name="Gunawan C."/>
            <person name="Balan V."/>
            <person name="Dale B.E."/>
            <person name="Jeffries T.W."/>
            <person name="Zinkel R."/>
            <person name="Barry K.W."/>
            <person name="Grigoriev I.V."/>
            <person name="Gasch A.P."/>
        </authorList>
    </citation>
    <scope>NUCLEOTIDE SEQUENCE [LARGE SCALE GENOMIC DNA]</scope>
    <source>
        <strain evidence="11">NRRL Y-27907 / 11-Y1</strain>
    </source>
</reference>
<accession>G3AF45</accession>
<keyword evidence="3" id="KW-0862">Zinc</keyword>
<organism evidence="11">
    <name type="scientific">Spathaspora passalidarum (strain NRRL Y-27907 / 11-Y1)</name>
    <dbReference type="NCBI Taxonomy" id="619300"/>
    <lineage>
        <taxon>Eukaryota</taxon>
        <taxon>Fungi</taxon>
        <taxon>Dikarya</taxon>
        <taxon>Ascomycota</taxon>
        <taxon>Saccharomycotina</taxon>
        <taxon>Pichiomycetes</taxon>
        <taxon>Debaryomycetaceae</taxon>
        <taxon>Spathaspora</taxon>
    </lineage>
</organism>
<dbReference type="PANTHER" id="PTHR31668:SF18">
    <property type="entry name" value="MALTOSE FERMENTATION REGULATORY PROTEIN MAL13-RELATED"/>
    <property type="match status" value="1"/>
</dbReference>
<evidence type="ECO:0000256" key="6">
    <source>
        <dbReference type="ARBA" id="ARBA00023163"/>
    </source>
</evidence>
<dbReference type="KEGG" id="spaa:SPAPADRAFT_59026"/>
<dbReference type="InterPro" id="IPR007219">
    <property type="entry name" value="XnlR_reg_dom"/>
</dbReference>
<dbReference type="STRING" id="619300.G3AF45"/>
<feature type="region of interest" description="Disordered" evidence="8">
    <location>
        <begin position="1"/>
        <end position="32"/>
    </location>
</feature>
<evidence type="ECO:0000313" key="10">
    <source>
        <dbReference type="EMBL" id="EGW35821.1"/>
    </source>
</evidence>
<dbReference type="HOGENOM" id="CLU_487591_0_0_1"/>
<dbReference type="GO" id="GO:0003677">
    <property type="term" value="F:DNA binding"/>
    <property type="evidence" value="ECO:0007669"/>
    <property type="project" value="UniProtKB-KW"/>
</dbReference>
<keyword evidence="7" id="KW-0539">Nucleus</keyword>
<keyword evidence="4" id="KW-0805">Transcription regulation</keyword>
<dbReference type="GeneID" id="18872727"/>
<evidence type="ECO:0000256" key="7">
    <source>
        <dbReference type="ARBA" id="ARBA00023242"/>
    </source>
</evidence>
<dbReference type="InParanoid" id="G3AF45"/>
<evidence type="ECO:0000256" key="5">
    <source>
        <dbReference type="ARBA" id="ARBA00023125"/>
    </source>
</evidence>
<feature type="domain" description="Xylanolytic transcriptional activator regulatory" evidence="9">
    <location>
        <begin position="172"/>
        <end position="242"/>
    </location>
</feature>
<keyword evidence="5" id="KW-0238">DNA-binding</keyword>
<dbReference type="Proteomes" id="UP000000709">
    <property type="component" value="Unassembled WGS sequence"/>
</dbReference>
<evidence type="ECO:0000256" key="2">
    <source>
        <dbReference type="ARBA" id="ARBA00022723"/>
    </source>
</evidence>
<protein>
    <recommendedName>
        <fullName evidence="9">Xylanolytic transcriptional activator regulatory domain-containing protein</fullName>
    </recommendedName>
</protein>
<dbReference type="EMBL" id="GL996499">
    <property type="protein sequence ID" value="EGW35821.1"/>
    <property type="molecule type" value="Genomic_DNA"/>
</dbReference>
<evidence type="ECO:0000256" key="4">
    <source>
        <dbReference type="ARBA" id="ARBA00023015"/>
    </source>
</evidence>
<keyword evidence="2" id="KW-0479">Metal-binding</keyword>
<dbReference type="Pfam" id="PF04082">
    <property type="entry name" value="Fungal_trans"/>
    <property type="match status" value="1"/>
</dbReference>
<dbReference type="OrthoDB" id="2740448at2759"/>
<evidence type="ECO:0000259" key="9">
    <source>
        <dbReference type="SMART" id="SM00906"/>
    </source>
</evidence>
<evidence type="ECO:0000256" key="1">
    <source>
        <dbReference type="ARBA" id="ARBA00004123"/>
    </source>
</evidence>
<dbReference type="InterPro" id="IPR050797">
    <property type="entry name" value="Carb_Metab_Trans_Reg"/>
</dbReference>
<sequence>MSSVSSSIQSPRQESSQSSVSPPQINQHTSPPHLGFNPGGEPFIFKYPISTILKYLDIYQKMFYGIWPVLNINRLISQLISINFHEDMTREASIIYTQVLAICGAISMQVTFLTEKAKLIQGQGIDAESCIKECIAIREKFNHKLDLDDDILTTSLFLYEYYINTSGGTKAAMLYLREAISMAQIMGLHDTATYNNKTAGEIHRLRKLYYMLMITERYMSIEDGLPVILDACIPFPSLEDEEYPDLLTGFTELLKLFSVPDKSFFDKMVQIRKMSSNMEFLSNFFHESSTPPSQRWLVDVDKRLDNIKVLNFISDIQKVNILLSKHWMKSLNWHIAYKNGLLDKDSTEENSLSLTYPKTIAHEFLKSVTNLPIFAFESNGPGVVVKLLEIAQGLADSINDMALVRENYNSIPIHDTLHSIFTLIAKFKTEVTLPTELYRRIETMVNSYSVPRPIGYLEELSSESDQSEDNQYSRFRENLDDDFITKLNDSVFNNSQDPFPFEELENTNDPKEIYNRITSRLTPQQMETFEYLLASTVNSTPRMPSPLSTQLGLNKQFNV</sequence>
<dbReference type="CDD" id="cd12148">
    <property type="entry name" value="fungal_TF_MHR"/>
    <property type="match status" value="1"/>
</dbReference>
<dbReference type="AlphaFoldDB" id="G3AF45"/>
<name>G3AF45_SPAPN</name>
<comment type="subcellular location">
    <subcellularLocation>
        <location evidence="1">Nucleus</location>
    </subcellularLocation>
</comment>
<feature type="region of interest" description="Disordered" evidence="8">
    <location>
        <begin position="540"/>
        <end position="559"/>
    </location>
</feature>
<dbReference type="OMA" id="QRADITM"/>
<dbReference type="eggNOG" id="ENOG502S2FW">
    <property type="taxonomic scope" value="Eukaryota"/>
</dbReference>
<dbReference type="GO" id="GO:0005634">
    <property type="term" value="C:nucleus"/>
    <property type="evidence" value="ECO:0007669"/>
    <property type="project" value="UniProtKB-SubCell"/>
</dbReference>
<evidence type="ECO:0000313" key="11">
    <source>
        <dbReference type="Proteomes" id="UP000000709"/>
    </source>
</evidence>
<gene>
    <name evidence="10" type="ORF">SPAPADRAFT_59026</name>
</gene>